<evidence type="ECO:0000256" key="5">
    <source>
        <dbReference type="ARBA" id="ARBA00022777"/>
    </source>
</evidence>
<evidence type="ECO:0000256" key="7">
    <source>
        <dbReference type="ARBA" id="ARBA00047899"/>
    </source>
</evidence>
<dbReference type="Pfam" id="PF00069">
    <property type="entry name" value="Pkinase"/>
    <property type="match status" value="1"/>
</dbReference>
<dbReference type="Gene3D" id="1.25.40.10">
    <property type="entry name" value="Tetratricopeptide repeat domain"/>
    <property type="match status" value="2"/>
</dbReference>
<evidence type="ECO:0000256" key="3">
    <source>
        <dbReference type="ARBA" id="ARBA00022679"/>
    </source>
</evidence>
<dbReference type="RefSeq" id="WP_175436069.1">
    <property type="nucleotide sequence ID" value="NZ_CP021978.1"/>
</dbReference>
<keyword evidence="2 11" id="KW-0723">Serine/threonine-protein kinase</keyword>
<evidence type="ECO:0000313" key="12">
    <source>
        <dbReference type="Proteomes" id="UP000495940"/>
    </source>
</evidence>
<dbReference type="SMART" id="SM00220">
    <property type="entry name" value="S_TKc"/>
    <property type="match status" value="1"/>
</dbReference>
<evidence type="ECO:0000256" key="1">
    <source>
        <dbReference type="ARBA" id="ARBA00012513"/>
    </source>
</evidence>
<keyword evidence="4" id="KW-0547">Nucleotide-binding</keyword>
<dbReference type="SUPFAM" id="SSF56112">
    <property type="entry name" value="Protein kinase-like (PK-like)"/>
    <property type="match status" value="1"/>
</dbReference>
<dbReference type="InterPro" id="IPR000719">
    <property type="entry name" value="Prot_kinase_dom"/>
</dbReference>
<evidence type="ECO:0000313" key="11">
    <source>
        <dbReference type="EMBL" id="QCD59616.1"/>
    </source>
</evidence>
<dbReference type="PANTHER" id="PTHR24363">
    <property type="entry name" value="SERINE/THREONINE PROTEIN KINASE"/>
    <property type="match status" value="1"/>
</dbReference>
<keyword evidence="6" id="KW-0067">ATP-binding</keyword>
<dbReference type="Pfam" id="PF16918">
    <property type="entry name" value="PknG_TPR"/>
    <property type="match status" value="1"/>
</dbReference>
<feature type="domain" description="Protein kinase" evidence="10">
    <location>
        <begin position="125"/>
        <end position="431"/>
    </location>
</feature>
<gene>
    <name evidence="11" type="ORF">CEB94_36050</name>
</gene>
<dbReference type="KEGG" id="shaw:CEB94_36050"/>
<evidence type="ECO:0000256" key="4">
    <source>
        <dbReference type="ARBA" id="ARBA00022741"/>
    </source>
</evidence>
<dbReference type="Proteomes" id="UP000495940">
    <property type="component" value="Chromosome"/>
</dbReference>
<dbReference type="Gene3D" id="3.30.200.20">
    <property type="entry name" value="Phosphorylase Kinase, domain 1"/>
    <property type="match status" value="1"/>
</dbReference>
<dbReference type="PANTHER" id="PTHR24363:SF0">
    <property type="entry name" value="SERINE_THREONINE KINASE LIKE DOMAIN CONTAINING 1"/>
    <property type="match status" value="1"/>
</dbReference>
<dbReference type="InterPro" id="IPR011009">
    <property type="entry name" value="Kinase-like_dom_sf"/>
</dbReference>
<reference evidence="11 12" key="1">
    <citation type="submission" date="2017-06" db="EMBL/GenBank/DDBJ databases">
        <title>Complete Genome Sequence of Streptomyces hawaiiensis NRRL 15010 and insights into acyldepsipeptides biosynthesis.</title>
        <authorList>
            <person name="Mariita R.M."/>
            <person name="Sello J.K."/>
        </authorList>
    </citation>
    <scope>NUCLEOTIDE SEQUENCE [LARGE SCALE GENOMIC DNA]</scope>
    <source>
        <strain evidence="11 12">ATCC 12236</strain>
    </source>
</reference>
<name>A0A6G5RPB0_9ACTN</name>
<protein>
    <recommendedName>
        <fullName evidence="1">non-specific serine/threonine protein kinase</fullName>
        <ecNumber evidence="1">2.7.11.1</ecNumber>
    </recommendedName>
</protein>
<feature type="region of interest" description="Disordered" evidence="9">
    <location>
        <begin position="34"/>
        <end position="72"/>
    </location>
</feature>
<dbReference type="Gene3D" id="1.10.510.10">
    <property type="entry name" value="Transferase(Phosphotransferase) domain 1"/>
    <property type="match status" value="1"/>
</dbReference>
<dbReference type="PROSITE" id="PS50011">
    <property type="entry name" value="PROTEIN_KINASE_DOM"/>
    <property type="match status" value="1"/>
</dbReference>
<keyword evidence="12" id="KW-1185">Reference proteome</keyword>
<keyword evidence="5 11" id="KW-0418">Kinase</keyword>
<comment type="catalytic activity">
    <reaction evidence="7">
        <text>L-threonyl-[protein] + ATP = O-phospho-L-threonyl-[protein] + ADP + H(+)</text>
        <dbReference type="Rhea" id="RHEA:46608"/>
        <dbReference type="Rhea" id="RHEA-COMP:11060"/>
        <dbReference type="Rhea" id="RHEA-COMP:11605"/>
        <dbReference type="ChEBI" id="CHEBI:15378"/>
        <dbReference type="ChEBI" id="CHEBI:30013"/>
        <dbReference type="ChEBI" id="CHEBI:30616"/>
        <dbReference type="ChEBI" id="CHEBI:61977"/>
        <dbReference type="ChEBI" id="CHEBI:456216"/>
        <dbReference type="EC" id="2.7.11.1"/>
    </reaction>
</comment>
<dbReference type="GO" id="GO:0005524">
    <property type="term" value="F:ATP binding"/>
    <property type="evidence" value="ECO:0007669"/>
    <property type="project" value="UniProtKB-KW"/>
</dbReference>
<dbReference type="InterPro" id="IPR011990">
    <property type="entry name" value="TPR-like_helical_dom_sf"/>
</dbReference>
<evidence type="ECO:0000256" key="8">
    <source>
        <dbReference type="ARBA" id="ARBA00048679"/>
    </source>
</evidence>
<dbReference type="EMBL" id="CP021978">
    <property type="protein sequence ID" value="QCD59616.1"/>
    <property type="molecule type" value="Genomic_DNA"/>
</dbReference>
<keyword evidence="3" id="KW-0808">Transferase</keyword>
<sequence length="798" mass="87234">MRVSTEPCRQRRLSGGPCGGEILPTGYCGRCGRRRDALPLPEPGDGPRGPRQLLKLPPRTPRSPEERLAGGAHIADQPQRCRRPDCGATIPVLADRPDPQYCPRCGKPHAMRPDFAQGATLSDQYHIKGPVARGGQGWVYLAEDTHLDDLVAVKTLRDRYGAHGAALADLERRTLVASRHPYIVRIRDFLPYEAPASGEDSAPEPELRVRGGHIVMEDVGDHTLQSVIDEVRRGRETLDIEHVATYGIQILTALSHLHQQDLLYGDMKPSNVVHVDDHVKVIDMGSVRKLHQTEPPPHVTPGFHAPELAGELTLPNDLHTVGVTLRCLAAPALRDDVPGLGTGSLDAVIDRATRTVEEGPRFKDAEEMADQLRGALREIRALRGKGGSPEASGYFDPSSDWLGERLGDVPATSDLARPGEDRPLRGAPPVLRVLDPGRPTPVEIARRLPVPKPFSKDPRTPEFGVSGGYARTVRLQQAPDDEPSAEICLHNIRVALAVDPAPPDVDAAEAELALAEGIPGPEEVRRWRLEWHRGLIALARFGTGASGRPAGLAADLAEACRSFELVRADLPGEYAPKLALAYAYECAAHAEPQPPDAAGARARARELFHAVHLRNPAHCGAALGLARLALDEHDRDKALAALERVPRGTRGRTLAQRAATRIRAACLGHGPEDLPSPEAAEAVLAAHVADRNRSSQERELVLAPLDELRLRIEVNEWQLAALHLNHGITDAGEATLRRRLRRLRRWWRPAREPTPDECRAMEVRVLLERDYLELAATDPDLSEALVERAHAVRPTTLT</sequence>
<evidence type="ECO:0000256" key="6">
    <source>
        <dbReference type="ARBA" id="ARBA00022840"/>
    </source>
</evidence>
<dbReference type="EC" id="2.7.11.1" evidence="1"/>
<dbReference type="InterPro" id="IPR031636">
    <property type="entry name" value="PknG_TPR"/>
</dbReference>
<proteinExistence type="predicted"/>
<dbReference type="AlphaFoldDB" id="A0A6G5RPB0"/>
<evidence type="ECO:0000256" key="2">
    <source>
        <dbReference type="ARBA" id="ARBA00022527"/>
    </source>
</evidence>
<organism evidence="11 12">
    <name type="scientific">Streptomyces hawaiiensis</name>
    <dbReference type="NCBI Taxonomy" id="67305"/>
    <lineage>
        <taxon>Bacteria</taxon>
        <taxon>Bacillati</taxon>
        <taxon>Actinomycetota</taxon>
        <taxon>Actinomycetes</taxon>
        <taxon>Kitasatosporales</taxon>
        <taxon>Streptomycetaceae</taxon>
        <taxon>Streptomyces</taxon>
    </lineage>
</organism>
<dbReference type="GO" id="GO:0004674">
    <property type="term" value="F:protein serine/threonine kinase activity"/>
    <property type="evidence" value="ECO:0007669"/>
    <property type="project" value="UniProtKB-KW"/>
</dbReference>
<comment type="catalytic activity">
    <reaction evidence="8">
        <text>L-seryl-[protein] + ATP = O-phospho-L-seryl-[protein] + ADP + H(+)</text>
        <dbReference type="Rhea" id="RHEA:17989"/>
        <dbReference type="Rhea" id="RHEA-COMP:9863"/>
        <dbReference type="Rhea" id="RHEA-COMP:11604"/>
        <dbReference type="ChEBI" id="CHEBI:15378"/>
        <dbReference type="ChEBI" id="CHEBI:29999"/>
        <dbReference type="ChEBI" id="CHEBI:30616"/>
        <dbReference type="ChEBI" id="CHEBI:83421"/>
        <dbReference type="ChEBI" id="CHEBI:456216"/>
        <dbReference type="EC" id="2.7.11.1"/>
    </reaction>
</comment>
<evidence type="ECO:0000256" key="9">
    <source>
        <dbReference type="SAM" id="MobiDB-lite"/>
    </source>
</evidence>
<feature type="region of interest" description="Disordered" evidence="9">
    <location>
        <begin position="405"/>
        <end position="438"/>
    </location>
</feature>
<evidence type="ECO:0000259" key="10">
    <source>
        <dbReference type="PROSITE" id="PS50011"/>
    </source>
</evidence>
<accession>A0A6G5RPB0</accession>